<dbReference type="EnsemblMetazoa" id="MESCA009602-RA">
    <property type="protein sequence ID" value="MESCA009602-PA"/>
    <property type="gene ID" value="MESCA009602"/>
</dbReference>
<dbReference type="GO" id="GO:0015018">
    <property type="term" value="F:galactosylgalactosylxylosylprotein 3-beta-glucuronosyltransferase activity"/>
    <property type="evidence" value="ECO:0007669"/>
    <property type="project" value="UniProtKB-UniRule"/>
</dbReference>
<evidence type="ECO:0000256" key="9">
    <source>
        <dbReference type="ARBA" id="ARBA00023180"/>
    </source>
</evidence>
<feature type="active site" description="Proton donor/acceptor" evidence="11">
    <location>
        <position position="28"/>
    </location>
</feature>
<keyword evidence="7" id="KW-1133">Transmembrane helix</keyword>
<comment type="similarity">
    <text evidence="2 13">Belongs to the glycosyltransferase 43 family.</text>
</comment>
<keyword evidence="9 12" id="KW-0325">Glycoprotein</keyword>
<comment type="catalytic activity">
    <reaction evidence="10 13">
        <text>3-O-(beta-D-galactosyl-(1-&gt;3)-beta-D-galactosyl-(1-&gt;4)-beta-D-xylosyl)-L-seryl-[protein] + UDP-alpha-D-glucuronate = 3-O-(beta-D-GlcA-(1-&gt;3)-beta-D-Gal-(1-&gt;3)-beta-D-Gal-(1-&gt;4)-beta-D-Xyl)-L-seryl-[protein] + UDP + H(+)</text>
        <dbReference type="Rhea" id="RHEA:24168"/>
        <dbReference type="Rhea" id="RHEA-COMP:12571"/>
        <dbReference type="Rhea" id="RHEA-COMP:12573"/>
        <dbReference type="ChEBI" id="CHEBI:15378"/>
        <dbReference type="ChEBI" id="CHEBI:58052"/>
        <dbReference type="ChEBI" id="CHEBI:58223"/>
        <dbReference type="ChEBI" id="CHEBI:132090"/>
        <dbReference type="ChEBI" id="CHEBI:132093"/>
        <dbReference type="EC" id="2.4.1.135"/>
    </reaction>
</comment>
<dbReference type="InterPro" id="IPR029044">
    <property type="entry name" value="Nucleotide-diphossugar_trans"/>
</dbReference>
<keyword evidence="13" id="KW-0479">Metal-binding</keyword>
<dbReference type="AlphaFoldDB" id="T1H0C7"/>
<evidence type="ECO:0000256" key="2">
    <source>
        <dbReference type="ARBA" id="ARBA00007706"/>
    </source>
</evidence>
<dbReference type="SUPFAM" id="SSF53448">
    <property type="entry name" value="Nucleotide-diphospho-sugar transferases"/>
    <property type="match status" value="1"/>
</dbReference>
<organism evidence="14 15">
    <name type="scientific">Megaselia scalaris</name>
    <name type="common">Humpbacked fly</name>
    <name type="synonym">Phora scalaris</name>
    <dbReference type="NCBI Taxonomy" id="36166"/>
    <lineage>
        <taxon>Eukaryota</taxon>
        <taxon>Metazoa</taxon>
        <taxon>Ecdysozoa</taxon>
        <taxon>Arthropoda</taxon>
        <taxon>Hexapoda</taxon>
        <taxon>Insecta</taxon>
        <taxon>Pterygota</taxon>
        <taxon>Neoptera</taxon>
        <taxon>Endopterygota</taxon>
        <taxon>Diptera</taxon>
        <taxon>Brachycera</taxon>
        <taxon>Muscomorpha</taxon>
        <taxon>Platypezoidea</taxon>
        <taxon>Phoridae</taxon>
        <taxon>Megaseliini</taxon>
        <taxon>Megaselia</taxon>
    </lineage>
</organism>
<reference evidence="15" key="1">
    <citation type="submission" date="2013-02" db="EMBL/GenBank/DDBJ databases">
        <authorList>
            <person name="Hughes D."/>
        </authorList>
    </citation>
    <scope>NUCLEOTIDE SEQUENCE</scope>
    <source>
        <strain>Durham</strain>
        <strain evidence="15">NC isolate 2 -- Noor lab</strain>
    </source>
</reference>
<sequence length="103" mass="11740">MAGFAVNLEYLFKHKDEVTMPYKAGYEEDKFLKSLKLRLEDVEPKARNCTEILVYHTQTKKTKSPDINFSPIHQLSSPSTSNIGHLFRFMESAGISHFTSSKG</sequence>
<dbReference type="GO" id="GO:0046872">
    <property type="term" value="F:metal ion binding"/>
    <property type="evidence" value="ECO:0007669"/>
    <property type="project" value="UniProtKB-KW"/>
</dbReference>
<dbReference type="HOGENOM" id="CLU_2266817_0_0_1"/>
<evidence type="ECO:0000256" key="4">
    <source>
        <dbReference type="ARBA" id="ARBA00022679"/>
    </source>
</evidence>
<evidence type="ECO:0000256" key="13">
    <source>
        <dbReference type="RuleBase" id="RU363127"/>
    </source>
</evidence>
<keyword evidence="15" id="KW-1185">Reference proteome</keyword>
<dbReference type="EMBL" id="CAQQ02157953">
    <property type="status" value="NOT_ANNOTATED_CDS"/>
    <property type="molecule type" value="Genomic_DNA"/>
</dbReference>
<protein>
    <recommendedName>
        <fullName evidence="3 13">Galactosylgalactosylxylosylprotein 3-beta-glucuronosyltransferase</fullName>
        <ecNumber evidence="3 13">2.4.1.135</ecNumber>
    </recommendedName>
</protein>
<evidence type="ECO:0000256" key="11">
    <source>
        <dbReference type="PIRSR" id="PIRSR605027-1"/>
    </source>
</evidence>
<dbReference type="InterPro" id="IPR005027">
    <property type="entry name" value="Glyco_trans_43"/>
</dbReference>
<dbReference type="Pfam" id="PF03360">
    <property type="entry name" value="Glyco_transf_43"/>
    <property type="match status" value="1"/>
</dbReference>
<name>T1H0C7_MEGSC</name>
<keyword evidence="6 13" id="KW-0735">Signal-anchor</keyword>
<proteinExistence type="inferred from homology"/>
<dbReference type="STRING" id="36166.T1H0C7"/>
<evidence type="ECO:0000256" key="10">
    <source>
        <dbReference type="ARBA" id="ARBA00047979"/>
    </source>
</evidence>
<evidence type="ECO:0000256" key="7">
    <source>
        <dbReference type="ARBA" id="ARBA00022989"/>
    </source>
</evidence>
<dbReference type="Proteomes" id="UP000015102">
    <property type="component" value="Unassembled WGS sequence"/>
</dbReference>
<accession>T1H0C7</accession>
<keyword evidence="8" id="KW-0472">Membrane</keyword>
<evidence type="ECO:0000256" key="3">
    <source>
        <dbReference type="ARBA" id="ARBA00012641"/>
    </source>
</evidence>
<comment type="subcellular location">
    <subcellularLocation>
        <location evidence="13">Golgi apparatus membrane</location>
        <topology evidence="13">Single-pass type II membrane protein</topology>
    </subcellularLocation>
    <subcellularLocation>
        <location evidence="1">Membrane</location>
        <topology evidence="1">Single-pass type II membrane protein</topology>
    </subcellularLocation>
</comment>
<dbReference type="EC" id="2.4.1.135" evidence="3 13"/>
<comment type="pathway">
    <text evidence="13">Protein modification; protein glycosylation.</text>
</comment>
<keyword evidence="13" id="KW-0333">Golgi apparatus</keyword>
<evidence type="ECO:0000256" key="6">
    <source>
        <dbReference type="ARBA" id="ARBA00022968"/>
    </source>
</evidence>
<evidence type="ECO:0000256" key="1">
    <source>
        <dbReference type="ARBA" id="ARBA00004606"/>
    </source>
</evidence>
<evidence type="ECO:0000313" key="15">
    <source>
        <dbReference type="Proteomes" id="UP000015102"/>
    </source>
</evidence>
<evidence type="ECO:0000256" key="12">
    <source>
        <dbReference type="PIRSR" id="PIRSR605027-6"/>
    </source>
</evidence>
<keyword evidence="5" id="KW-0812">Transmembrane</keyword>
<evidence type="ECO:0000313" key="14">
    <source>
        <dbReference type="EnsemblMetazoa" id="MESCA009602-PA"/>
    </source>
</evidence>
<dbReference type="Gene3D" id="3.90.550.10">
    <property type="entry name" value="Spore Coat Polysaccharide Biosynthesis Protein SpsA, Chain A"/>
    <property type="match status" value="1"/>
</dbReference>
<comment type="cofactor">
    <cofactor evidence="13">
        <name>Mn(2+)</name>
        <dbReference type="ChEBI" id="CHEBI:29035"/>
    </cofactor>
</comment>
<keyword evidence="13" id="KW-0464">Manganese</keyword>
<feature type="glycosylation site" description="N-linked (GlcNAc...) asparagine" evidence="12">
    <location>
        <position position="48"/>
    </location>
</feature>
<reference evidence="14" key="2">
    <citation type="submission" date="2015-06" db="UniProtKB">
        <authorList>
            <consortium name="EnsemblMetazoa"/>
        </authorList>
    </citation>
    <scope>IDENTIFICATION</scope>
</reference>
<evidence type="ECO:0000256" key="8">
    <source>
        <dbReference type="ARBA" id="ARBA00023136"/>
    </source>
</evidence>
<dbReference type="GO" id="GO:0000139">
    <property type="term" value="C:Golgi membrane"/>
    <property type="evidence" value="ECO:0007669"/>
    <property type="project" value="UniProtKB-SubCell"/>
</dbReference>
<keyword evidence="4 13" id="KW-0808">Transferase</keyword>
<evidence type="ECO:0000256" key="5">
    <source>
        <dbReference type="ARBA" id="ARBA00022692"/>
    </source>
</evidence>
<dbReference type="UniPathway" id="UPA00378"/>